<proteinExistence type="predicted"/>
<evidence type="ECO:0000313" key="3">
    <source>
        <dbReference type="Proteomes" id="UP001283361"/>
    </source>
</evidence>
<feature type="region of interest" description="Disordered" evidence="1">
    <location>
        <begin position="1"/>
        <end position="33"/>
    </location>
</feature>
<gene>
    <name evidence="2" type="ORF">RRG08_013137</name>
</gene>
<dbReference type="EMBL" id="JAWDGP010002895">
    <property type="protein sequence ID" value="KAK3778873.1"/>
    <property type="molecule type" value="Genomic_DNA"/>
</dbReference>
<evidence type="ECO:0000256" key="1">
    <source>
        <dbReference type="SAM" id="MobiDB-lite"/>
    </source>
</evidence>
<keyword evidence="3" id="KW-1185">Reference proteome</keyword>
<evidence type="ECO:0000313" key="2">
    <source>
        <dbReference type="EMBL" id="KAK3778873.1"/>
    </source>
</evidence>
<dbReference type="Proteomes" id="UP001283361">
    <property type="component" value="Unassembled WGS sequence"/>
</dbReference>
<organism evidence="2 3">
    <name type="scientific">Elysia crispata</name>
    <name type="common">lettuce slug</name>
    <dbReference type="NCBI Taxonomy" id="231223"/>
    <lineage>
        <taxon>Eukaryota</taxon>
        <taxon>Metazoa</taxon>
        <taxon>Spiralia</taxon>
        <taxon>Lophotrochozoa</taxon>
        <taxon>Mollusca</taxon>
        <taxon>Gastropoda</taxon>
        <taxon>Heterobranchia</taxon>
        <taxon>Euthyneura</taxon>
        <taxon>Panpulmonata</taxon>
        <taxon>Sacoglossa</taxon>
        <taxon>Placobranchoidea</taxon>
        <taxon>Plakobranchidae</taxon>
        <taxon>Elysia</taxon>
    </lineage>
</organism>
<accession>A0AAE1DRD5</accession>
<comment type="caution">
    <text evidence="2">The sequence shown here is derived from an EMBL/GenBank/DDBJ whole genome shotgun (WGS) entry which is preliminary data.</text>
</comment>
<sequence length="86" mass="9547">MAEARQPRGRSHGLTEWNLGNGNPLSGQKASRKDNAEVLFEQKLTIFQDHDPHQYNQKVVGSIALSVVDSNKNVVSSKISPSVRYN</sequence>
<protein>
    <submittedName>
        <fullName evidence="2">Uncharacterized protein</fullName>
    </submittedName>
</protein>
<feature type="compositionally biased region" description="Polar residues" evidence="1">
    <location>
        <begin position="18"/>
        <end position="29"/>
    </location>
</feature>
<reference evidence="2" key="1">
    <citation type="journal article" date="2023" name="G3 (Bethesda)">
        <title>A reference genome for the long-term kleptoplast-retaining sea slug Elysia crispata morphotype clarki.</title>
        <authorList>
            <person name="Eastman K.E."/>
            <person name="Pendleton A.L."/>
            <person name="Shaikh M.A."/>
            <person name="Suttiyut T."/>
            <person name="Ogas R."/>
            <person name="Tomko P."/>
            <person name="Gavelis G."/>
            <person name="Widhalm J.R."/>
            <person name="Wisecaver J.H."/>
        </authorList>
    </citation>
    <scope>NUCLEOTIDE SEQUENCE</scope>
    <source>
        <strain evidence="2">ECLA1</strain>
    </source>
</reference>
<dbReference type="AlphaFoldDB" id="A0AAE1DRD5"/>
<name>A0AAE1DRD5_9GAST</name>